<keyword evidence="9" id="KW-0961">Cell wall biogenesis/degradation</keyword>
<feature type="transmembrane region" description="Helical" evidence="11">
    <location>
        <begin position="609"/>
        <end position="631"/>
    </location>
</feature>
<dbReference type="OrthoDB" id="412647at2759"/>
<dbReference type="Proteomes" id="UP000291116">
    <property type="component" value="Unassembled WGS sequence"/>
</dbReference>
<comment type="subcellular location">
    <subcellularLocation>
        <location evidence="1">Membrane</location>
        <topology evidence="1">Single-pass type II membrane protein</topology>
    </subcellularLocation>
</comment>
<evidence type="ECO:0000256" key="5">
    <source>
        <dbReference type="ARBA" id="ARBA00022989"/>
    </source>
</evidence>
<dbReference type="InterPro" id="IPR000757">
    <property type="entry name" value="Beta-glucanase-like"/>
</dbReference>
<dbReference type="SUPFAM" id="SSF49899">
    <property type="entry name" value="Concanavalin A-like lectins/glucanases"/>
    <property type="match status" value="1"/>
</dbReference>
<dbReference type="Gene3D" id="2.60.120.200">
    <property type="match status" value="1"/>
</dbReference>
<dbReference type="GO" id="GO:0006078">
    <property type="term" value="P:(1-&gt;6)-beta-D-glucan biosynthetic process"/>
    <property type="evidence" value="ECO:0007669"/>
    <property type="project" value="TreeGrafter"/>
</dbReference>
<evidence type="ECO:0000256" key="6">
    <source>
        <dbReference type="ARBA" id="ARBA00023136"/>
    </source>
</evidence>
<organism evidence="14 15">
    <name type="scientific">Pseudo-nitzschia multistriata</name>
    <dbReference type="NCBI Taxonomy" id="183589"/>
    <lineage>
        <taxon>Eukaryota</taxon>
        <taxon>Sar</taxon>
        <taxon>Stramenopiles</taxon>
        <taxon>Ochrophyta</taxon>
        <taxon>Bacillariophyta</taxon>
        <taxon>Bacillariophyceae</taxon>
        <taxon>Bacillariophycidae</taxon>
        <taxon>Bacillariales</taxon>
        <taxon>Bacillariaceae</taxon>
        <taxon>Pseudo-nitzschia</taxon>
    </lineage>
</organism>
<accession>A0A448ZT04</accession>
<evidence type="ECO:0000259" key="13">
    <source>
        <dbReference type="PROSITE" id="PS51762"/>
    </source>
</evidence>
<evidence type="ECO:0000256" key="8">
    <source>
        <dbReference type="ARBA" id="ARBA00023180"/>
    </source>
</evidence>
<evidence type="ECO:0000256" key="12">
    <source>
        <dbReference type="SAM" id="SignalP"/>
    </source>
</evidence>
<keyword evidence="6 11" id="KW-0472">Membrane</keyword>
<reference evidence="14 15" key="1">
    <citation type="submission" date="2019-01" db="EMBL/GenBank/DDBJ databases">
        <authorList>
            <person name="Ferrante I. M."/>
        </authorList>
    </citation>
    <scope>NUCLEOTIDE SEQUENCE [LARGE SCALE GENOMIC DNA]</scope>
    <source>
        <strain evidence="14 15">B856</strain>
    </source>
</reference>
<feature type="compositionally biased region" description="Polar residues" evidence="10">
    <location>
        <begin position="72"/>
        <end position="97"/>
    </location>
</feature>
<dbReference type="InterPro" id="IPR013320">
    <property type="entry name" value="ConA-like_dom_sf"/>
</dbReference>
<gene>
    <name evidence="14" type="ORF">PSNMU_V1.4_AUG-EV-PASAV3_0123290</name>
</gene>
<dbReference type="PANTHER" id="PTHR31361">
    <property type="entry name" value="BETA-GLUCAN SYNTHESIS-ASSOCIATED PROTEIN KRE6-RELATED"/>
    <property type="match status" value="1"/>
</dbReference>
<keyword evidence="15" id="KW-1185">Reference proteome</keyword>
<keyword evidence="7" id="KW-1015">Disulfide bond</keyword>
<evidence type="ECO:0000256" key="11">
    <source>
        <dbReference type="SAM" id="Phobius"/>
    </source>
</evidence>
<protein>
    <recommendedName>
        <fullName evidence="13">GH16 domain-containing protein</fullName>
    </recommendedName>
</protein>
<keyword evidence="4" id="KW-0735">Signal-anchor</keyword>
<evidence type="ECO:0000256" key="4">
    <source>
        <dbReference type="ARBA" id="ARBA00022968"/>
    </source>
</evidence>
<feature type="signal peptide" evidence="12">
    <location>
        <begin position="1"/>
        <end position="28"/>
    </location>
</feature>
<evidence type="ECO:0000256" key="1">
    <source>
        <dbReference type="ARBA" id="ARBA00004606"/>
    </source>
</evidence>
<keyword evidence="12" id="KW-0732">Signal</keyword>
<dbReference type="AlphaFoldDB" id="A0A448ZT04"/>
<keyword evidence="8" id="KW-0325">Glycoprotein</keyword>
<evidence type="ECO:0000313" key="15">
    <source>
        <dbReference type="Proteomes" id="UP000291116"/>
    </source>
</evidence>
<dbReference type="Gene3D" id="2.10.25.10">
    <property type="entry name" value="Laminin"/>
    <property type="match status" value="1"/>
</dbReference>
<dbReference type="PROSITE" id="PS01186">
    <property type="entry name" value="EGF_2"/>
    <property type="match status" value="1"/>
</dbReference>
<feature type="region of interest" description="Disordered" evidence="10">
    <location>
        <begin position="46"/>
        <end position="99"/>
    </location>
</feature>
<keyword evidence="3 11" id="KW-0812">Transmembrane</keyword>
<comment type="similarity">
    <text evidence="2">Belongs to the SKN1/KRE6 family.</text>
</comment>
<evidence type="ECO:0000256" key="7">
    <source>
        <dbReference type="ARBA" id="ARBA00023157"/>
    </source>
</evidence>
<evidence type="ECO:0000256" key="10">
    <source>
        <dbReference type="SAM" id="MobiDB-lite"/>
    </source>
</evidence>
<dbReference type="GO" id="GO:0005789">
    <property type="term" value="C:endoplasmic reticulum membrane"/>
    <property type="evidence" value="ECO:0007669"/>
    <property type="project" value="TreeGrafter"/>
</dbReference>
<proteinExistence type="inferred from homology"/>
<sequence length="657" mass="72546">MMSSPANRCATFLLLVSVMAIMHTPSQTFCTAGWIDPDTPSDVLTTQPFTAIPGKIPSPTKVTKKLRKGETASPTGSTPRPSASPTQAPSSFPTSTPDSHELVFSEEFNVPGRHFGDGNDPRWTALEKNDYTNDALHYYAASNAVTDENGELIITTEAVDTDIITQDDDHPKKKIRKTKHFKSAMLQTWNKFCFTGGIVEAQVTLPGKSNIGGLWPAFWLLGNLARHTYVGSSQHVWPWSSNLCTEKAFSAQHISACSEVAHFGLEKGVGRGSPEIDIFEVQPGKIKANTGVFLESSVGQPFMSASFQVAPGRPDQRPGGGYWPGPGQWYDGLVGGKNTSLNINFYGNYNHFKDDPHPEKSDYWSDAVSFNRQLEEKHFNSSHVYRLEWDVPTEDKDGYLHWFLDGDLVLAINGTGIREGGTGSEVSTEPMYILLNTAVSSQWGFPTKCPANCECDEFDCNSKVYADRCGFSDGFCDMMTKGKEPPKYKIDWVRVYQDPTKNEQKVGCSTPERPTRQYIEAHEKLYKTDLDEHPLKPIQVGRGTCNPLATDISAQACGGEERGRCTKGNVCECREGWVGPHCLAADGYDDIDWDPPDKLSDVGFDPPKFVLNGLAVGLSIVALGIMVSAIFRRQLLEGWTPIPEVEVKYLSRQSNKP</sequence>
<dbReference type="PROSITE" id="PS51762">
    <property type="entry name" value="GH16_2"/>
    <property type="match status" value="1"/>
</dbReference>
<evidence type="ECO:0000313" key="14">
    <source>
        <dbReference type="EMBL" id="VEU45172.1"/>
    </source>
</evidence>
<dbReference type="PANTHER" id="PTHR31361:SF1">
    <property type="entry name" value="BETA-GLUCAN SYNTHESIS-ASSOCIATED PROTEIN KRE6-RELATED"/>
    <property type="match status" value="1"/>
</dbReference>
<name>A0A448ZT04_9STRA</name>
<dbReference type="GO" id="GO:0071555">
    <property type="term" value="P:cell wall organization"/>
    <property type="evidence" value="ECO:0007669"/>
    <property type="project" value="UniProtKB-KW"/>
</dbReference>
<evidence type="ECO:0000256" key="3">
    <source>
        <dbReference type="ARBA" id="ARBA00022692"/>
    </source>
</evidence>
<evidence type="ECO:0000256" key="9">
    <source>
        <dbReference type="ARBA" id="ARBA00023316"/>
    </source>
</evidence>
<dbReference type="InterPro" id="IPR005629">
    <property type="entry name" value="Skn1/Kre6/Sbg1"/>
</dbReference>
<dbReference type="InterPro" id="IPR000742">
    <property type="entry name" value="EGF"/>
</dbReference>
<feature type="chain" id="PRO_5019339548" description="GH16 domain-containing protein" evidence="12">
    <location>
        <begin position="29"/>
        <end position="657"/>
    </location>
</feature>
<dbReference type="EMBL" id="CAACVS010000690">
    <property type="protein sequence ID" value="VEU45172.1"/>
    <property type="molecule type" value="Genomic_DNA"/>
</dbReference>
<feature type="domain" description="GH16" evidence="13">
    <location>
        <begin position="73"/>
        <end position="501"/>
    </location>
</feature>
<evidence type="ECO:0000256" key="2">
    <source>
        <dbReference type="ARBA" id="ARBA00010962"/>
    </source>
</evidence>
<dbReference type="GO" id="GO:0015926">
    <property type="term" value="F:glucosidase activity"/>
    <property type="evidence" value="ECO:0007669"/>
    <property type="project" value="TreeGrafter"/>
</dbReference>
<keyword evidence="5 11" id="KW-1133">Transmembrane helix</keyword>
<dbReference type="Pfam" id="PF03935">
    <property type="entry name" value="SKN1_KRE6_Sbg1"/>
    <property type="match status" value="2"/>
</dbReference>
<dbReference type="GO" id="GO:0005886">
    <property type="term" value="C:plasma membrane"/>
    <property type="evidence" value="ECO:0007669"/>
    <property type="project" value="TreeGrafter"/>
</dbReference>